<sequence>MTADSSSNNHSPRSPAAAAAARRSLHSPWAQVVRGEPDAAVIPPSPPSSSASPPPPPPPLFSASASDCSATEAPAESSDSGSNGNAGPAKKPAWNKLSNGVVETEPVMGAVSWPSLSECTRPSPKASNPPAPISNDNASTSTPQEPVTSNPPNEQANANANANANPKFNQNHHKQPNRQKSMKRGGTGSGPSQSAFSRPVGLQAPPPPPPPPPPLPPPFPVFEMPYENRGPPFKGSNWENRSMGSAGGAVNDHSLQRSSPRRGNFGTHPRGNGIHNNGYGGRRGNDKDWNGPRGPSARDAQMTHQMVPPSPRGFMGPLPPGSTPFLPNQSGRSFVNHLGFDMSSQFIYVPALPPEPFRGMPLVAHGPPPPPMFVSLPGPPLPTLVVDQIDYYFSDTNLKDDNYLRSNMDDQGWVPIKLIASFRRGDKVRKRNDWWKWIPASGRSPTDSGMLSPSGTTDSMLAASLQKVALDEVTSTGKADDHTEVVPVRFTFEELSSQSKHANGEGTAEACSGHC</sequence>
<organism evidence="5 6">
    <name type="scientific">Escallonia rubra</name>
    <dbReference type="NCBI Taxonomy" id="112253"/>
    <lineage>
        <taxon>Eukaryota</taxon>
        <taxon>Viridiplantae</taxon>
        <taxon>Streptophyta</taxon>
        <taxon>Embryophyta</taxon>
        <taxon>Tracheophyta</taxon>
        <taxon>Spermatophyta</taxon>
        <taxon>Magnoliopsida</taxon>
        <taxon>eudicotyledons</taxon>
        <taxon>Gunneridae</taxon>
        <taxon>Pentapetalae</taxon>
        <taxon>asterids</taxon>
        <taxon>campanulids</taxon>
        <taxon>Escalloniales</taxon>
        <taxon>Escalloniaceae</taxon>
        <taxon>Escallonia</taxon>
    </lineage>
</organism>
<feature type="compositionally biased region" description="Low complexity" evidence="3">
    <location>
        <begin position="1"/>
        <end position="28"/>
    </location>
</feature>
<name>A0AA88UPY6_9ASTE</name>
<feature type="domain" description="HTH La-type RNA-binding" evidence="4">
    <location>
        <begin position="375"/>
        <end position="470"/>
    </location>
</feature>
<dbReference type="Gene3D" id="1.10.10.10">
    <property type="entry name" value="Winged helix-like DNA-binding domain superfamily/Winged helix DNA-binding domain"/>
    <property type="match status" value="1"/>
</dbReference>
<evidence type="ECO:0000256" key="1">
    <source>
        <dbReference type="ARBA" id="ARBA00022884"/>
    </source>
</evidence>
<reference evidence="5" key="1">
    <citation type="submission" date="2022-12" db="EMBL/GenBank/DDBJ databases">
        <title>Draft genome assemblies for two species of Escallonia (Escalloniales).</title>
        <authorList>
            <person name="Chanderbali A."/>
            <person name="Dervinis C."/>
            <person name="Anghel I."/>
            <person name="Soltis D."/>
            <person name="Soltis P."/>
            <person name="Zapata F."/>
        </authorList>
    </citation>
    <scope>NUCLEOTIDE SEQUENCE</scope>
    <source>
        <strain evidence="5">UCBG92.1500</strain>
        <tissue evidence="5">Leaf</tissue>
    </source>
</reference>
<proteinExistence type="predicted"/>
<evidence type="ECO:0000313" key="6">
    <source>
        <dbReference type="Proteomes" id="UP001187471"/>
    </source>
</evidence>
<dbReference type="Proteomes" id="UP001187471">
    <property type="component" value="Unassembled WGS sequence"/>
</dbReference>
<keyword evidence="1 2" id="KW-0694">RNA-binding</keyword>
<feature type="compositionally biased region" description="Basic residues" evidence="3">
    <location>
        <begin position="170"/>
        <end position="183"/>
    </location>
</feature>
<dbReference type="SUPFAM" id="SSF46785">
    <property type="entry name" value="Winged helix' DNA-binding domain"/>
    <property type="match status" value="1"/>
</dbReference>
<gene>
    <name evidence="5" type="ORF">RJ640_020812</name>
</gene>
<dbReference type="InterPro" id="IPR036390">
    <property type="entry name" value="WH_DNA-bd_sf"/>
</dbReference>
<dbReference type="EMBL" id="JAVXUO010001332">
    <property type="protein sequence ID" value="KAK2983372.1"/>
    <property type="molecule type" value="Genomic_DNA"/>
</dbReference>
<dbReference type="Pfam" id="PF05383">
    <property type="entry name" value="La"/>
    <property type="match status" value="1"/>
</dbReference>
<dbReference type="InterPro" id="IPR006630">
    <property type="entry name" value="La_HTH"/>
</dbReference>
<evidence type="ECO:0000313" key="5">
    <source>
        <dbReference type="EMBL" id="KAK2983372.1"/>
    </source>
</evidence>
<dbReference type="AlphaFoldDB" id="A0AA88UPY6"/>
<dbReference type="PANTHER" id="PTHR22792:SF155">
    <property type="entry name" value="LA-RELATED PROTEIN 1C-LIKE"/>
    <property type="match status" value="1"/>
</dbReference>
<feature type="compositionally biased region" description="Pro residues" evidence="3">
    <location>
        <begin position="43"/>
        <end position="60"/>
    </location>
</feature>
<dbReference type="SMART" id="SM00715">
    <property type="entry name" value="LA"/>
    <property type="match status" value="1"/>
</dbReference>
<dbReference type="GO" id="GO:0003723">
    <property type="term" value="F:RNA binding"/>
    <property type="evidence" value="ECO:0007669"/>
    <property type="project" value="UniProtKB-UniRule"/>
</dbReference>
<feature type="region of interest" description="Disordered" evidence="3">
    <location>
        <begin position="113"/>
        <end position="329"/>
    </location>
</feature>
<dbReference type="PROSITE" id="PS50961">
    <property type="entry name" value="HTH_LA"/>
    <property type="match status" value="1"/>
</dbReference>
<evidence type="ECO:0000259" key="4">
    <source>
        <dbReference type="PROSITE" id="PS50961"/>
    </source>
</evidence>
<dbReference type="CDD" id="cd07323">
    <property type="entry name" value="LAM"/>
    <property type="match status" value="1"/>
</dbReference>
<feature type="compositionally biased region" description="Polar residues" evidence="3">
    <location>
        <begin position="134"/>
        <end position="148"/>
    </location>
</feature>
<evidence type="ECO:0000256" key="3">
    <source>
        <dbReference type="SAM" id="MobiDB-lite"/>
    </source>
</evidence>
<comment type="caution">
    <text evidence="5">The sequence shown here is derived from an EMBL/GenBank/DDBJ whole genome shotgun (WGS) entry which is preliminary data.</text>
</comment>
<evidence type="ECO:0000256" key="2">
    <source>
        <dbReference type="PROSITE-ProRule" id="PRU00332"/>
    </source>
</evidence>
<dbReference type="InterPro" id="IPR036388">
    <property type="entry name" value="WH-like_DNA-bd_sf"/>
</dbReference>
<dbReference type="InterPro" id="IPR045180">
    <property type="entry name" value="La_dom_prot"/>
</dbReference>
<feature type="compositionally biased region" description="Pro residues" evidence="3">
    <location>
        <begin position="204"/>
        <end position="220"/>
    </location>
</feature>
<dbReference type="PANTHER" id="PTHR22792">
    <property type="entry name" value="LUPUS LA PROTEIN-RELATED"/>
    <property type="match status" value="1"/>
</dbReference>
<protein>
    <recommendedName>
        <fullName evidence="4">HTH La-type RNA-binding domain-containing protein</fullName>
    </recommendedName>
</protein>
<accession>A0AA88UPY6</accession>
<feature type="region of interest" description="Disordered" evidence="3">
    <location>
        <begin position="1"/>
        <end position="97"/>
    </location>
</feature>
<keyword evidence="6" id="KW-1185">Reference proteome</keyword>
<feature type="compositionally biased region" description="Low complexity" evidence="3">
    <location>
        <begin position="150"/>
        <end position="169"/>
    </location>
</feature>